<reference evidence="14" key="1">
    <citation type="journal article" date="2020" name="Nat. Commun.">
        <title>Large-scale genome sequencing of mycorrhizal fungi provides insights into the early evolution of symbiotic traits.</title>
        <authorList>
            <person name="Miyauchi S."/>
            <person name="Kiss E."/>
            <person name="Kuo A."/>
            <person name="Drula E."/>
            <person name="Kohler A."/>
            <person name="Sanchez-Garcia M."/>
            <person name="Morin E."/>
            <person name="Andreopoulos B."/>
            <person name="Barry K.W."/>
            <person name="Bonito G."/>
            <person name="Buee M."/>
            <person name="Carver A."/>
            <person name="Chen C."/>
            <person name="Cichocki N."/>
            <person name="Clum A."/>
            <person name="Culley D."/>
            <person name="Crous P.W."/>
            <person name="Fauchery L."/>
            <person name="Girlanda M."/>
            <person name="Hayes R.D."/>
            <person name="Keri Z."/>
            <person name="LaButti K."/>
            <person name="Lipzen A."/>
            <person name="Lombard V."/>
            <person name="Magnuson J."/>
            <person name="Maillard F."/>
            <person name="Murat C."/>
            <person name="Nolan M."/>
            <person name="Ohm R.A."/>
            <person name="Pangilinan J."/>
            <person name="Pereira M.F."/>
            <person name="Perotto S."/>
            <person name="Peter M."/>
            <person name="Pfister S."/>
            <person name="Riley R."/>
            <person name="Sitrit Y."/>
            <person name="Stielow J.B."/>
            <person name="Szollosi G."/>
            <person name="Zifcakova L."/>
            <person name="Stursova M."/>
            <person name="Spatafora J.W."/>
            <person name="Tedersoo L."/>
            <person name="Vaario L.M."/>
            <person name="Yamada A."/>
            <person name="Yan M."/>
            <person name="Wang P."/>
            <person name="Xu J."/>
            <person name="Bruns T."/>
            <person name="Baldrian P."/>
            <person name="Vilgalys R."/>
            <person name="Dunand C."/>
            <person name="Henrissat B."/>
            <person name="Grigoriev I.V."/>
            <person name="Hibbett D."/>
            <person name="Nagy L.G."/>
            <person name="Martin F.M."/>
        </authorList>
    </citation>
    <scope>NUCLEOTIDE SEQUENCE</scope>
    <source>
        <strain evidence="14">UH-Tt-Lm1</strain>
    </source>
</reference>
<feature type="region of interest" description="Disordered" evidence="11">
    <location>
        <begin position="902"/>
        <end position="949"/>
    </location>
</feature>
<keyword evidence="7 10" id="KW-0226">DNA condensation</keyword>
<keyword evidence="8" id="KW-0539">Nucleus</keyword>
<accession>A0A9P6HJB7</accession>
<evidence type="ECO:0000256" key="11">
    <source>
        <dbReference type="SAM" id="MobiDB-lite"/>
    </source>
</evidence>
<name>A0A9P6HJB7_9AGAM</name>
<evidence type="ECO:0000256" key="9">
    <source>
        <dbReference type="ARBA" id="ARBA00023306"/>
    </source>
</evidence>
<feature type="compositionally biased region" description="Acidic residues" evidence="11">
    <location>
        <begin position="500"/>
        <end position="521"/>
    </location>
</feature>
<sequence length="1386" mass="155508">MSSFELREEVQALQDGTYEIGQEHDVEAMEEGGIHDLLDGVVAIVAESSENITDPATFDTYRSLLKHHSHLKGSVMNKMLDSISSGLAAQVDAAMHDIESEDQQTAMSHRLPLEMYCFLLQWFVSIADEGKPTEGEDIVSVPPPTKGRRGRGGRGGAGKATGGRGQSKKAVEQWSWTDQIPAILALVSRALRLKTKRVWTSTSDLDAFVTCVTRPVYHVMESEQHMKSEPIRMGVYKALCLAVKHHAHVLAAQTRIIQALQYYEHLAEPMAELLNVLAKEFDHVQLTDEILREIAKMTFKSQENKESRVISKFLVKLAETIPRTVLRQMAVLQVHLDSESYPMRIAIVDIIGYLIRDLINSTELGNDDQSVQKQVDVFFDILNERTRDLSSYVRTKDLTVLTKLCDLPAKFPKQRLDMSKLAVGMLEDKVATVRKNALTLLSQLVITHPYGLMHGGLMARKDWEEHYDNVSKELKKMEDIVGKAVEDAEDAAEARKPAAEDGEDEDEDEDGDGDEDEDDESLAPRKNHKAKHKKKSEDDMDVDDEALTEEQDTDEDVDMEDGEATPKPKSKGNKSTKRRKSELNIEALTNEQAALAALDGNEMLSLKLRKKYYSEALNFIQQIENAIPIAGQLLGSTHKTEVLEAMEFFRIIHEYKFEGAEEGIKKMLHLIWAKDNSSMSEDGKELKGIRSRLLECYKNLYFDPIADLGPQENVNRIAKNMIQLTYGATLAELTSLEEMLRILMESGQVHVDVINKLWQVYTYSNPARELPKQQRRGAVMLLGMLAVANPKIVETRREDLIKIGLGNRGKADMTLAKYTCIALGRLNGSAKKVKGSLVDQNKRFPMSDVIFRRLQQAIEHPCRSADWFGMAEQAINTIYALAEKPDQLCDAIIRNLTKRAFGKKDAAPTDPPNSSTDDPDQMNEDEEPTPQPEPESTQGGGQNCSIGGDQGDSFELSQLLFVVGHVAIKHIAYLELVERELKRQKGVLEAEEKKARHASPTQSSEAGGELEQVVGNAEDDIGDRLAAARETELLYGENSLLAVYGPMLAHICRNPGRFKNKTLRGAAVLSLSKFLCVSSQYCDEWHPILFNLLKTSKDPNIRSNIVIALGDVAVCFSSIFDDNSNELYKGLSDTSLVVKKNTLMVLTHLILNGMIKVKGQLGEMAKCLEDQDPKISDLAKLFFTELSTKDNAIYNNLPDVISHLSSGEYAVDEENFQSTMKYIFTFIEKEKQAENIVEKLCQRFHLTDEPRQWRDIAFCLSLLPFKSDRSVKKLIEGLQFYRDKLHEPAVFAKFQEILGKARANKSANKPDAELNEFEALLEQHKTQGEDDIALEARVGKKKASAKKRASKRTQATRKRKQVTPEPEPEPTRQRGDDDGESLYASE</sequence>
<evidence type="ECO:0000256" key="8">
    <source>
        <dbReference type="ARBA" id="ARBA00023242"/>
    </source>
</evidence>
<feature type="region of interest" description="Disordered" evidence="11">
    <location>
        <begin position="486"/>
        <end position="583"/>
    </location>
</feature>
<dbReference type="Gene3D" id="1.25.10.10">
    <property type="entry name" value="Leucine-rich Repeat Variant"/>
    <property type="match status" value="2"/>
</dbReference>
<evidence type="ECO:0000256" key="3">
    <source>
        <dbReference type="ARBA" id="ARBA00009606"/>
    </source>
</evidence>
<feature type="domain" description="Condensin complex subunit 1 N-terminal" evidence="13">
    <location>
        <begin position="74"/>
        <end position="252"/>
    </location>
</feature>
<feature type="domain" description="Condensin complex subunit 1 C-terminal" evidence="12">
    <location>
        <begin position="1101"/>
        <end position="1261"/>
    </location>
</feature>
<evidence type="ECO:0000313" key="15">
    <source>
        <dbReference type="Proteomes" id="UP000736335"/>
    </source>
</evidence>
<dbReference type="GO" id="GO:0000779">
    <property type="term" value="C:condensed chromosome, centromeric region"/>
    <property type="evidence" value="ECO:0007669"/>
    <property type="project" value="TreeGrafter"/>
</dbReference>
<comment type="function">
    <text evidence="10">Regulatory subunit of the condensin complex, a complex required for conversion of interphase chromatin into mitotic-like condense chromosomes. The condensin complex probably introduces positive supercoils into relaxed DNA in the presence of type I topoisomerases and converts nicked DNA into positive knotted forms in the presence of type II topoisomerases.</text>
</comment>
<dbReference type="GO" id="GO:0042393">
    <property type="term" value="F:histone binding"/>
    <property type="evidence" value="ECO:0007669"/>
    <property type="project" value="TreeGrafter"/>
</dbReference>
<dbReference type="Proteomes" id="UP000736335">
    <property type="component" value="Unassembled WGS sequence"/>
</dbReference>
<dbReference type="GO" id="GO:0051301">
    <property type="term" value="P:cell division"/>
    <property type="evidence" value="ECO:0007669"/>
    <property type="project" value="UniProtKB-KW"/>
</dbReference>
<dbReference type="GO" id="GO:0005634">
    <property type="term" value="C:nucleus"/>
    <property type="evidence" value="ECO:0007669"/>
    <property type="project" value="UniProtKB-SubCell"/>
</dbReference>
<feature type="compositionally biased region" description="Basic residues" evidence="11">
    <location>
        <begin position="568"/>
        <end position="580"/>
    </location>
</feature>
<dbReference type="InterPro" id="IPR007673">
    <property type="entry name" value="Condensin_cplx_su1"/>
</dbReference>
<organism evidence="14 15">
    <name type="scientific">Thelephora terrestris</name>
    <dbReference type="NCBI Taxonomy" id="56493"/>
    <lineage>
        <taxon>Eukaryota</taxon>
        <taxon>Fungi</taxon>
        <taxon>Dikarya</taxon>
        <taxon>Basidiomycota</taxon>
        <taxon>Agaricomycotina</taxon>
        <taxon>Agaricomycetes</taxon>
        <taxon>Thelephorales</taxon>
        <taxon>Thelephoraceae</taxon>
        <taxon>Thelephora</taxon>
    </lineage>
</organism>
<protein>
    <recommendedName>
        <fullName evidence="10">Condensin complex subunit 1</fullName>
    </recommendedName>
</protein>
<dbReference type="Pfam" id="PF12717">
    <property type="entry name" value="Cnd1"/>
    <property type="match status" value="1"/>
</dbReference>
<dbReference type="InterPro" id="IPR026971">
    <property type="entry name" value="CND1/NCAPD3"/>
</dbReference>
<comment type="caution">
    <text evidence="14">The sequence shown here is derived from an EMBL/GenBank/DDBJ whole genome shotgun (WGS) entry which is preliminary data.</text>
</comment>
<evidence type="ECO:0000313" key="14">
    <source>
        <dbReference type="EMBL" id="KAF9788215.1"/>
    </source>
</evidence>
<dbReference type="GO" id="GO:0007076">
    <property type="term" value="P:mitotic chromosome condensation"/>
    <property type="evidence" value="ECO:0007669"/>
    <property type="project" value="InterPro"/>
</dbReference>
<dbReference type="PANTHER" id="PTHR14222">
    <property type="entry name" value="CONDENSIN"/>
    <property type="match status" value="1"/>
</dbReference>
<proteinExistence type="inferred from homology"/>
<evidence type="ECO:0000256" key="6">
    <source>
        <dbReference type="ARBA" id="ARBA00022776"/>
    </source>
</evidence>
<keyword evidence="4" id="KW-0158">Chromosome</keyword>
<dbReference type="InterPro" id="IPR016024">
    <property type="entry name" value="ARM-type_fold"/>
</dbReference>
<comment type="subcellular location">
    <subcellularLocation>
        <location evidence="2">Chromosome</location>
    </subcellularLocation>
    <subcellularLocation>
        <location evidence="1">Nucleus</location>
    </subcellularLocation>
</comment>
<dbReference type="Pfam" id="PF12922">
    <property type="entry name" value="Cnd1_N"/>
    <property type="match status" value="1"/>
</dbReference>
<dbReference type="GO" id="GO:0000796">
    <property type="term" value="C:condensin complex"/>
    <property type="evidence" value="ECO:0007669"/>
    <property type="project" value="TreeGrafter"/>
</dbReference>
<feature type="compositionally biased region" description="Basic residues" evidence="11">
    <location>
        <begin position="1339"/>
        <end position="1361"/>
    </location>
</feature>
<evidence type="ECO:0000256" key="4">
    <source>
        <dbReference type="ARBA" id="ARBA00022454"/>
    </source>
</evidence>
<evidence type="ECO:0000259" key="13">
    <source>
        <dbReference type="Pfam" id="PF12922"/>
    </source>
</evidence>
<evidence type="ECO:0000256" key="1">
    <source>
        <dbReference type="ARBA" id="ARBA00004123"/>
    </source>
</evidence>
<dbReference type="InterPro" id="IPR032682">
    <property type="entry name" value="Cnd1_C"/>
</dbReference>
<dbReference type="InterPro" id="IPR024324">
    <property type="entry name" value="Condensin_cplx_su1_N"/>
</dbReference>
<keyword evidence="15" id="KW-1185">Reference proteome</keyword>
<dbReference type="SUPFAM" id="SSF48371">
    <property type="entry name" value="ARM repeat"/>
    <property type="match status" value="1"/>
</dbReference>
<keyword evidence="6 10" id="KW-0498">Mitosis</keyword>
<comment type="similarity">
    <text evidence="3 10">Belongs to the CND1 (condensin subunit 1) family.</text>
</comment>
<feature type="compositionally biased region" description="Gly residues" evidence="11">
    <location>
        <begin position="153"/>
        <end position="165"/>
    </location>
</feature>
<dbReference type="EMBL" id="WIUZ02000004">
    <property type="protein sequence ID" value="KAF9788215.1"/>
    <property type="molecule type" value="Genomic_DNA"/>
</dbReference>
<feature type="compositionally biased region" description="Basic residues" evidence="11">
    <location>
        <begin position="525"/>
        <end position="534"/>
    </location>
</feature>
<feature type="compositionally biased region" description="Basic and acidic residues" evidence="11">
    <location>
        <begin position="486"/>
        <end position="499"/>
    </location>
</feature>
<feature type="compositionally biased region" description="Acidic residues" evidence="11">
    <location>
        <begin position="538"/>
        <end position="563"/>
    </location>
</feature>
<keyword evidence="9 10" id="KW-0131">Cell cycle</keyword>
<dbReference type="OrthoDB" id="436262at2759"/>
<dbReference type="PIRSF" id="PIRSF017127">
    <property type="entry name" value="Condensin_D2"/>
    <property type="match status" value="1"/>
</dbReference>
<evidence type="ECO:0000256" key="10">
    <source>
        <dbReference type="PIRNR" id="PIRNR017127"/>
    </source>
</evidence>
<evidence type="ECO:0000259" key="12">
    <source>
        <dbReference type="Pfam" id="PF12717"/>
    </source>
</evidence>
<feature type="region of interest" description="Disordered" evidence="11">
    <location>
        <begin position="1328"/>
        <end position="1386"/>
    </location>
</feature>
<evidence type="ECO:0000256" key="2">
    <source>
        <dbReference type="ARBA" id="ARBA00004286"/>
    </source>
</evidence>
<evidence type="ECO:0000256" key="7">
    <source>
        <dbReference type="ARBA" id="ARBA00023067"/>
    </source>
</evidence>
<dbReference type="PANTHER" id="PTHR14222:SF2">
    <property type="entry name" value="CONDENSIN COMPLEX SUBUNIT 1"/>
    <property type="match status" value="1"/>
</dbReference>
<feature type="compositionally biased region" description="Acidic residues" evidence="11">
    <location>
        <begin position="917"/>
        <end position="928"/>
    </location>
</feature>
<reference evidence="14" key="2">
    <citation type="submission" date="2020-11" db="EMBL/GenBank/DDBJ databases">
        <authorList>
            <consortium name="DOE Joint Genome Institute"/>
            <person name="Kuo A."/>
            <person name="Miyauchi S."/>
            <person name="Kiss E."/>
            <person name="Drula E."/>
            <person name="Kohler A."/>
            <person name="Sanchez-Garcia M."/>
            <person name="Andreopoulos B."/>
            <person name="Barry K.W."/>
            <person name="Bonito G."/>
            <person name="Buee M."/>
            <person name="Carver A."/>
            <person name="Chen C."/>
            <person name="Cichocki N."/>
            <person name="Clum A."/>
            <person name="Culley D."/>
            <person name="Crous P.W."/>
            <person name="Fauchery L."/>
            <person name="Girlanda M."/>
            <person name="Hayes R."/>
            <person name="Keri Z."/>
            <person name="Labutti K."/>
            <person name="Lipzen A."/>
            <person name="Lombard V."/>
            <person name="Magnuson J."/>
            <person name="Maillard F."/>
            <person name="Morin E."/>
            <person name="Murat C."/>
            <person name="Nolan M."/>
            <person name="Ohm R."/>
            <person name="Pangilinan J."/>
            <person name="Pereira M."/>
            <person name="Perotto S."/>
            <person name="Peter M."/>
            <person name="Riley R."/>
            <person name="Sitrit Y."/>
            <person name="Stielow B."/>
            <person name="Szollosi G."/>
            <person name="Zifcakova L."/>
            <person name="Stursova M."/>
            <person name="Spatafora J.W."/>
            <person name="Tedersoo L."/>
            <person name="Vaario L.-M."/>
            <person name="Yamada A."/>
            <person name="Yan M."/>
            <person name="Wang P."/>
            <person name="Xu J."/>
            <person name="Bruns T."/>
            <person name="Baldrian P."/>
            <person name="Vilgalys R."/>
            <person name="Henrissat B."/>
            <person name="Grigoriev I.V."/>
            <person name="Hibbett D."/>
            <person name="Nagy L.G."/>
            <person name="Martin F.M."/>
        </authorList>
    </citation>
    <scope>NUCLEOTIDE SEQUENCE</scope>
    <source>
        <strain evidence="14">UH-Tt-Lm1</strain>
    </source>
</reference>
<keyword evidence="5 10" id="KW-0132">Cell division</keyword>
<dbReference type="GO" id="GO:0010032">
    <property type="term" value="P:meiotic chromosome condensation"/>
    <property type="evidence" value="ECO:0007669"/>
    <property type="project" value="TreeGrafter"/>
</dbReference>
<feature type="region of interest" description="Disordered" evidence="11">
    <location>
        <begin position="132"/>
        <end position="168"/>
    </location>
</feature>
<gene>
    <name evidence="14" type="ORF">BJ322DRAFT_1047771</name>
</gene>
<dbReference type="InterPro" id="IPR011989">
    <property type="entry name" value="ARM-like"/>
</dbReference>
<feature type="region of interest" description="Disordered" evidence="11">
    <location>
        <begin position="989"/>
        <end position="1009"/>
    </location>
</feature>
<evidence type="ECO:0000256" key="5">
    <source>
        <dbReference type="ARBA" id="ARBA00022618"/>
    </source>
</evidence>